<reference evidence="6 7" key="1">
    <citation type="submission" date="2023-11" db="UniProtKB">
        <authorList>
            <consortium name="WormBaseParasite"/>
        </authorList>
    </citation>
    <scope>IDENTIFICATION</scope>
</reference>
<keyword evidence="1 3" id="KW-0808">Transferase</keyword>
<organism evidence="5 7">
    <name type="scientific">Schistosoma mattheei</name>
    <dbReference type="NCBI Taxonomy" id="31246"/>
    <lineage>
        <taxon>Eukaryota</taxon>
        <taxon>Metazoa</taxon>
        <taxon>Spiralia</taxon>
        <taxon>Lophotrochozoa</taxon>
        <taxon>Platyhelminthes</taxon>
        <taxon>Trematoda</taxon>
        <taxon>Digenea</taxon>
        <taxon>Strigeidida</taxon>
        <taxon>Schistosomatoidea</taxon>
        <taxon>Schistosomatidae</taxon>
        <taxon>Schistosoma</taxon>
    </lineage>
</organism>
<dbReference type="InterPro" id="IPR007965">
    <property type="entry name" value="GNAT_ATAT"/>
</dbReference>
<comment type="function">
    <text evidence="3">Specifically acetylates 'Lys-40' in alpha-tubulin on the lumenal side of microtubules. Promotes microtubule destabilization and accelerates microtubule dynamics; this activity may be independent of acetylation activity. Acetylates alpha-tubulin with a slow enzymatic rate, due to a catalytic site that is not optimized for acetyl transfer. Enters the microtubule through each end and diffuses quickly throughout the lumen of microtubules. Acetylates only long/old microtubules because of its slow acetylation rate since it does not have time to act on dynamically unstable microtubules before the enzyme is released.</text>
</comment>
<sequence length="427" mass="49432">MHATLHATLRAIQNHDDVMEFGSGLDKVLKQEVTVIYGNKVRESHALEHNHFSRNVTEADSFKSLASFLDLLGERSAKAQMLPGPVTSYAKFRDSNQTIFLLSDITSKKILGFLKTGRKRLFVHDRRGVCVECVPLCVLDFYVHEAHQRKGCGKKLFDFMLKYENINPSCLAIDFPSKKMLQFLQKHYQLKNPIFSSNNFVVYSKFFDQIFYDTLNIEKHSTIPCELSPIIQIWDKEGLIHKRKMNNPIVNHSYHKPNQLCNNNNNNNNHYGNTIAMDEQPKLNDQTHIHNKTLNNQQVNELHRTINDQIPIPMIDMKLCNNSNNSNTLASVYDVSKIDDGNVKLKQDLNEVKPMNQHHNGVKTFGLLHNVYDNVNRCTTQKKSTSSIMTTNSEMFNYRSFELKNRSKQTYSYINAVRNHNCHTRLW</sequence>
<feature type="domain" description="N-acetyltransferase" evidence="4">
    <location>
        <begin position="19"/>
        <end position="207"/>
    </location>
</feature>
<dbReference type="GO" id="GO:0048666">
    <property type="term" value="P:neuron development"/>
    <property type="evidence" value="ECO:0007669"/>
    <property type="project" value="UniProtKB-UniRule"/>
</dbReference>
<dbReference type="PROSITE" id="PS51730">
    <property type="entry name" value="GNAT_ATAT"/>
    <property type="match status" value="1"/>
</dbReference>
<dbReference type="AlphaFoldDB" id="A0AA85ASB3"/>
<dbReference type="Gene3D" id="3.40.630.30">
    <property type="match status" value="1"/>
</dbReference>
<dbReference type="SUPFAM" id="SSF55729">
    <property type="entry name" value="Acyl-CoA N-acyltransferases (Nat)"/>
    <property type="match status" value="1"/>
</dbReference>
<protein>
    <recommendedName>
        <fullName evidence="3">Alpha-tubulin N-acetyltransferase</fullName>
        <shortName evidence="3">Alpha-TAT</shortName>
        <shortName evidence="3">TAT</shortName>
        <ecNumber evidence="3">2.3.1.108</ecNumber>
    </recommendedName>
    <alternativeName>
        <fullName evidence="3">Acetyltransferase mec-17 homolog</fullName>
    </alternativeName>
</protein>
<dbReference type="WBParaSite" id="SMTH1_105520.5">
    <property type="protein sequence ID" value="SMTH1_105520.5"/>
    <property type="gene ID" value="SMTH1_105520"/>
</dbReference>
<dbReference type="EC" id="2.3.1.108" evidence="3"/>
<evidence type="ECO:0000313" key="7">
    <source>
        <dbReference type="WBParaSite" id="SMTH1_105520.6"/>
    </source>
</evidence>
<dbReference type="GO" id="GO:0019799">
    <property type="term" value="F:tubulin N-acetyltransferase activity"/>
    <property type="evidence" value="ECO:0007669"/>
    <property type="project" value="UniProtKB-UniRule"/>
</dbReference>
<feature type="site" description="Crucial for catalytic activity" evidence="3">
    <location>
        <position position="80"/>
    </location>
</feature>
<dbReference type="InterPro" id="IPR016181">
    <property type="entry name" value="Acyl_CoA_acyltransferase"/>
</dbReference>
<dbReference type="PANTHER" id="PTHR12327:SF0">
    <property type="entry name" value="ALPHA-TUBULIN N-ACETYLTRANSFERASE 1"/>
    <property type="match status" value="1"/>
</dbReference>
<feature type="binding site" evidence="3">
    <location>
        <begin position="141"/>
        <end position="154"/>
    </location>
    <ligand>
        <name>acetyl-CoA</name>
        <dbReference type="ChEBI" id="CHEBI:57288"/>
    </ligand>
</feature>
<comment type="catalytic activity">
    <reaction evidence="3">
        <text>L-lysyl-[alpha-tubulin] + acetyl-CoA = N(6)-acetyl-L-lysyl-[alpha-tubulin] + CoA + H(+)</text>
        <dbReference type="Rhea" id="RHEA:15277"/>
        <dbReference type="Rhea" id="RHEA-COMP:11278"/>
        <dbReference type="Rhea" id="RHEA-COMP:11279"/>
        <dbReference type="ChEBI" id="CHEBI:15378"/>
        <dbReference type="ChEBI" id="CHEBI:29969"/>
        <dbReference type="ChEBI" id="CHEBI:57287"/>
        <dbReference type="ChEBI" id="CHEBI:57288"/>
        <dbReference type="ChEBI" id="CHEBI:61930"/>
        <dbReference type="EC" id="2.3.1.108"/>
    </reaction>
</comment>
<dbReference type="Proteomes" id="UP000050791">
    <property type="component" value="Unassembled WGS sequence"/>
</dbReference>
<keyword evidence="2 3" id="KW-0012">Acyltransferase</keyword>
<dbReference type="InterPro" id="IPR038746">
    <property type="entry name" value="Atat"/>
</dbReference>
<feature type="binding site" evidence="3">
    <location>
        <begin position="177"/>
        <end position="186"/>
    </location>
    <ligand>
        <name>acetyl-CoA</name>
        <dbReference type="ChEBI" id="CHEBI:57288"/>
    </ligand>
</feature>
<evidence type="ECO:0000313" key="6">
    <source>
        <dbReference type="WBParaSite" id="SMTH1_105520.5"/>
    </source>
</evidence>
<evidence type="ECO:0000313" key="5">
    <source>
        <dbReference type="Proteomes" id="UP000050791"/>
    </source>
</evidence>
<dbReference type="WBParaSite" id="SMTH1_105520.6">
    <property type="protein sequence ID" value="SMTH1_105520.6"/>
    <property type="gene ID" value="SMTH1_105520"/>
</dbReference>
<comment type="similarity">
    <text evidence="3">Belongs to the acetyltransferase ATAT1 family.</text>
</comment>
<evidence type="ECO:0000256" key="3">
    <source>
        <dbReference type="HAMAP-Rule" id="MF_03130"/>
    </source>
</evidence>
<dbReference type="PANTHER" id="PTHR12327">
    <property type="entry name" value="ALPHA-TUBULIN N-ACETYLTRANSFERASE 1"/>
    <property type="match status" value="1"/>
</dbReference>
<dbReference type="GO" id="GO:0005874">
    <property type="term" value="C:microtubule"/>
    <property type="evidence" value="ECO:0007669"/>
    <property type="project" value="InterPro"/>
</dbReference>
<dbReference type="Pfam" id="PF05301">
    <property type="entry name" value="Acetyltransf_16"/>
    <property type="match status" value="1"/>
</dbReference>
<evidence type="ECO:0000256" key="1">
    <source>
        <dbReference type="ARBA" id="ARBA00022679"/>
    </source>
</evidence>
<accession>A0AA85ASB3</accession>
<evidence type="ECO:0000259" key="4">
    <source>
        <dbReference type="PROSITE" id="PS51730"/>
    </source>
</evidence>
<dbReference type="CDD" id="cd04301">
    <property type="entry name" value="NAT_SF"/>
    <property type="match status" value="1"/>
</dbReference>
<evidence type="ECO:0000256" key="2">
    <source>
        <dbReference type="ARBA" id="ARBA00023315"/>
    </source>
</evidence>
<dbReference type="GO" id="GO:0070507">
    <property type="term" value="P:regulation of microtubule cytoskeleton organization"/>
    <property type="evidence" value="ECO:0007669"/>
    <property type="project" value="UniProtKB-UniRule"/>
</dbReference>
<proteinExistence type="inferred from homology"/>
<name>A0AA85ASB3_9TREM</name>
<dbReference type="HAMAP" id="MF_03130">
    <property type="entry name" value="mec17"/>
    <property type="match status" value="1"/>
</dbReference>